<feature type="domain" description="Shq1 C-terminal" evidence="7">
    <location>
        <begin position="219"/>
        <end position="381"/>
    </location>
</feature>
<protein>
    <submittedName>
        <fullName evidence="9">5969_t:CDS:1</fullName>
    </submittedName>
</protein>
<dbReference type="Proteomes" id="UP000789706">
    <property type="component" value="Unassembled WGS sequence"/>
</dbReference>
<feature type="region of interest" description="Disordered" evidence="6">
    <location>
        <begin position="406"/>
        <end position="460"/>
    </location>
</feature>
<evidence type="ECO:0000259" key="7">
    <source>
        <dbReference type="Pfam" id="PF04925"/>
    </source>
</evidence>
<feature type="coiled-coil region" evidence="5">
    <location>
        <begin position="510"/>
        <end position="548"/>
    </location>
</feature>
<keyword evidence="10" id="KW-1185">Reference proteome</keyword>
<evidence type="ECO:0000256" key="4">
    <source>
        <dbReference type="ARBA" id="ARBA00022737"/>
    </source>
</evidence>
<organism evidence="9 10">
    <name type="scientific">Diversispora eburnea</name>
    <dbReference type="NCBI Taxonomy" id="1213867"/>
    <lineage>
        <taxon>Eukaryota</taxon>
        <taxon>Fungi</taxon>
        <taxon>Fungi incertae sedis</taxon>
        <taxon>Mucoromycota</taxon>
        <taxon>Glomeromycotina</taxon>
        <taxon>Glomeromycetes</taxon>
        <taxon>Diversisporales</taxon>
        <taxon>Diversisporaceae</taxon>
        <taxon>Diversispora</taxon>
    </lineage>
</organism>
<feature type="domain" description="SHQ1-like CS" evidence="8">
    <location>
        <begin position="3"/>
        <end position="78"/>
    </location>
</feature>
<dbReference type="InterPro" id="IPR036322">
    <property type="entry name" value="WD40_repeat_dom_sf"/>
</dbReference>
<dbReference type="InterPro" id="IPR050687">
    <property type="entry name" value="Dynein_IC"/>
</dbReference>
<evidence type="ECO:0000256" key="2">
    <source>
        <dbReference type="ARBA" id="ARBA00022490"/>
    </source>
</evidence>
<evidence type="ECO:0000256" key="1">
    <source>
        <dbReference type="ARBA" id="ARBA00004496"/>
    </source>
</evidence>
<dbReference type="InterPro" id="IPR001680">
    <property type="entry name" value="WD40_rpt"/>
</dbReference>
<dbReference type="InterPro" id="IPR015943">
    <property type="entry name" value="WD40/YVTN_repeat-like_dom_sf"/>
</dbReference>
<keyword evidence="4" id="KW-0677">Repeat</keyword>
<dbReference type="GO" id="GO:0005868">
    <property type="term" value="C:cytoplasmic dynein complex"/>
    <property type="evidence" value="ECO:0007669"/>
    <property type="project" value="TreeGrafter"/>
</dbReference>
<comment type="caution">
    <text evidence="9">The sequence shown here is derived from an EMBL/GenBank/DDBJ whole genome shotgun (WGS) entry which is preliminary data.</text>
</comment>
<evidence type="ECO:0000256" key="5">
    <source>
        <dbReference type="SAM" id="Coils"/>
    </source>
</evidence>
<dbReference type="SUPFAM" id="SSF50978">
    <property type="entry name" value="WD40 repeat-like"/>
    <property type="match status" value="1"/>
</dbReference>
<dbReference type="EMBL" id="CAJVPK010001039">
    <property type="protein sequence ID" value="CAG8567121.1"/>
    <property type="molecule type" value="Genomic_DNA"/>
</dbReference>
<feature type="coiled-coil region" evidence="5">
    <location>
        <begin position="167"/>
        <end position="227"/>
    </location>
</feature>
<sequence>MITPSFTITQNNTFVSIHLKVPHVKASEVELYCDGPDFTFHARPYYLRLHFPGDLIEDEHYDVDYTELEEEELTKKLSENIKFDENNSEGKRILKLIERGYFTHVQETCNEIIEISDPENSTLESRRQERIKAENERFNPDHYIADFMCDQDMKHVINYQTKWDIILQQIQQQNKNLDIECEEINEGEVISMKKNNHTIDINDINDINDIKNDINEILNKFTNKENEQMIKLPNKQYLLRNVTSIYFGLVDLLFAYSYHNRIYEGEINVESAWTIGKISPTISCLERFGKLNETIIPLFRRSLAYPYYRNFELSKKCLEDVYIILKLGRRAILKVLLELKDIFDHNDVYYIYSKIWLDDYCIWCQTKAREERKQVFSHATSEATKEKPNRKEMIDDLVKNLLQDKNQTQTERSIKNEDSDGGSGGSGSERVSTSTSVSISTHFSISSPSSSVPQSPQVTTPHGCRFIPEFVSFEAVVLDIAPKEIVLYNKEVQTNENSFGPPPPNEREIREKILKELEEKEKQRLIELEEGRLKIEAEKKKNQKLKGDDRINNLHIPDENKSKILNSLEFAEFIDHSTKIVERALNENYDFMKDYSVIKDVESDEKSGSRIKLLCSFFDDRWSKNRSVTDVNWSRKNPELVVSSYNKNPIAMNEPDGVVLVWNLRLLERPEYIFHSQSDVLTTSFSEFHPTIIIGGTYSGQIVLWDMRAKSLPVLKSPLSANGHTHPVYSMQMVGTQNAHNLVTASTDGLVCSWQLDMLVQPQEHLELVFAEHNKTEEVSVTALGFPDNETAAFWVGTEEGNVYQANRYGRAGGKAGINPYDFYKGHCGPITGLHFHPLFGPVDFSDLYLTSSVDWTIKLWRAKSISKPSTSIQNILPLHSFDEADDYVYDVKWSPCHPALFSSVDGTGKFSVWNLNVDKEVPIVSTQVGQGKALNKIQWDNEGRRTAIGSSDGRVHIYDIGELSKPRNDEWNLLQKTISELSESTESHGIKFSLSK</sequence>
<evidence type="ECO:0000313" key="9">
    <source>
        <dbReference type="EMBL" id="CAG8567121.1"/>
    </source>
</evidence>
<dbReference type="SMART" id="SM00320">
    <property type="entry name" value="WD40"/>
    <property type="match status" value="6"/>
</dbReference>
<keyword evidence="3" id="KW-0853">WD repeat</keyword>
<keyword evidence="5" id="KW-0175">Coiled coil</keyword>
<comment type="subcellular location">
    <subcellularLocation>
        <location evidence="1">Cytoplasm</location>
    </subcellularLocation>
</comment>
<dbReference type="Pfam" id="PF04925">
    <property type="entry name" value="SHQ1"/>
    <property type="match status" value="1"/>
</dbReference>
<dbReference type="Gene3D" id="2.130.10.10">
    <property type="entry name" value="YVTN repeat-like/Quinoprotein amine dehydrogenase"/>
    <property type="match status" value="2"/>
</dbReference>
<dbReference type="InterPro" id="IPR048696">
    <property type="entry name" value="SHQ1-like_CS"/>
</dbReference>
<dbReference type="Pfam" id="PF21413">
    <property type="entry name" value="SHQ1-like_CS"/>
    <property type="match status" value="1"/>
</dbReference>
<evidence type="ECO:0000313" key="10">
    <source>
        <dbReference type="Proteomes" id="UP000789706"/>
    </source>
</evidence>
<feature type="compositionally biased region" description="Low complexity" evidence="6">
    <location>
        <begin position="428"/>
        <end position="460"/>
    </location>
</feature>
<dbReference type="PANTHER" id="PTHR12442">
    <property type="entry name" value="DYNEIN INTERMEDIATE CHAIN"/>
    <property type="match status" value="1"/>
</dbReference>
<name>A0A9N9BGH6_9GLOM</name>
<dbReference type="PANTHER" id="PTHR12442:SF22">
    <property type="entry name" value="CYTOPLASMIC DYNEIN 1 INTERMEDIATE CHAIN-RELATED"/>
    <property type="match status" value="1"/>
</dbReference>
<evidence type="ECO:0000256" key="3">
    <source>
        <dbReference type="ARBA" id="ARBA00022574"/>
    </source>
</evidence>
<accession>A0A9N9BGH6</accession>
<dbReference type="Gene3D" id="2.60.40.790">
    <property type="match status" value="1"/>
</dbReference>
<dbReference type="InterPro" id="IPR008978">
    <property type="entry name" value="HSP20-like_chaperone"/>
</dbReference>
<dbReference type="GO" id="GO:0045503">
    <property type="term" value="F:dynein light chain binding"/>
    <property type="evidence" value="ECO:0007669"/>
    <property type="project" value="TreeGrafter"/>
</dbReference>
<dbReference type="GO" id="GO:0045504">
    <property type="term" value="F:dynein heavy chain binding"/>
    <property type="evidence" value="ECO:0007669"/>
    <property type="project" value="TreeGrafter"/>
</dbReference>
<dbReference type="GO" id="GO:0010970">
    <property type="term" value="P:transport along microtubule"/>
    <property type="evidence" value="ECO:0007669"/>
    <property type="project" value="TreeGrafter"/>
</dbReference>
<dbReference type="InterPro" id="IPR007009">
    <property type="entry name" value="Shq1_C"/>
</dbReference>
<keyword evidence="2" id="KW-0963">Cytoplasm</keyword>
<gene>
    <name evidence="9" type="ORF">DEBURN_LOCUS7885</name>
</gene>
<reference evidence="9" key="1">
    <citation type="submission" date="2021-06" db="EMBL/GenBank/DDBJ databases">
        <authorList>
            <person name="Kallberg Y."/>
            <person name="Tangrot J."/>
            <person name="Rosling A."/>
        </authorList>
    </citation>
    <scope>NUCLEOTIDE SEQUENCE</scope>
    <source>
        <strain evidence="9">AZ414A</strain>
    </source>
</reference>
<evidence type="ECO:0000259" key="8">
    <source>
        <dbReference type="Pfam" id="PF21413"/>
    </source>
</evidence>
<dbReference type="GO" id="GO:0005737">
    <property type="term" value="C:cytoplasm"/>
    <property type="evidence" value="ECO:0007669"/>
    <property type="project" value="UniProtKB-SubCell"/>
</dbReference>
<dbReference type="FunFam" id="2.130.10.10:FF:000414">
    <property type="entry name" value="Cytoplasmic dynein intermediate chain"/>
    <property type="match status" value="1"/>
</dbReference>
<evidence type="ECO:0000256" key="6">
    <source>
        <dbReference type="SAM" id="MobiDB-lite"/>
    </source>
</evidence>
<dbReference type="OrthoDB" id="366230at2759"/>
<proteinExistence type="predicted"/>
<dbReference type="FunFam" id="2.130.10.10:FF:001070">
    <property type="entry name" value="Dynein intermediate chain, cytosolic"/>
    <property type="match status" value="1"/>
</dbReference>
<dbReference type="AlphaFoldDB" id="A0A9N9BGH6"/>